<evidence type="ECO:0000313" key="3">
    <source>
        <dbReference type="Proteomes" id="UP000248817"/>
    </source>
</evidence>
<proteinExistence type="predicted"/>
<evidence type="ECO:0008006" key="4">
    <source>
        <dbReference type="Google" id="ProtNLM"/>
    </source>
</evidence>
<feature type="compositionally biased region" description="Pro residues" evidence="1">
    <location>
        <begin position="23"/>
        <end position="43"/>
    </location>
</feature>
<keyword evidence="3" id="KW-1185">Reference proteome</keyword>
<dbReference type="EMBL" id="KZ825472">
    <property type="protein sequence ID" value="PYI34986.1"/>
    <property type="molecule type" value="Genomic_DNA"/>
</dbReference>
<organism evidence="2 3">
    <name type="scientific">Aspergillus indologenus CBS 114.80</name>
    <dbReference type="NCBI Taxonomy" id="1450541"/>
    <lineage>
        <taxon>Eukaryota</taxon>
        <taxon>Fungi</taxon>
        <taxon>Dikarya</taxon>
        <taxon>Ascomycota</taxon>
        <taxon>Pezizomycotina</taxon>
        <taxon>Eurotiomycetes</taxon>
        <taxon>Eurotiomycetidae</taxon>
        <taxon>Eurotiales</taxon>
        <taxon>Aspergillaceae</taxon>
        <taxon>Aspergillus</taxon>
        <taxon>Aspergillus subgen. Circumdati</taxon>
    </lineage>
</organism>
<accession>A0A2V5JFP9</accession>
<dbReference type="Proteomes" id="UP000248817">
    <property type="component" value="Unassembled WGS sequence"/>
</dbReference>
<feature type="region of interest" description="Disordered" evidence="1">
    <location>
        <begin position="1"/>
        <end position="56"/>
    </location>
</feature>
<feature type="compositionally biased region" description="Low complexity" evidence="1">
    <location>
        <begin position="44"/>
        <end position="56"/>
    </location>
</feature>
<evidence type="ECO:0000256" key="1">
    <source>
        <dbReference type="SAM" id="MobiDB-lite"/>
    </source>
</evidence>
<sequence>MPPIDYSKWDNIDTDSESENVAPPAPKTAPKPKPQPVPAPAPTPTTTSTTTPTTATGKNAIKAVIVRCQGDKGLPWSATTIPTDHPIFDNAVLPVPALLDFPVVVHRVGTRDNGEFGCLDNQAITYLHIDPISGMAPPAWQAGRIGTVIVARKDRKDLSPEHYEAIWMYIDYILDFFGHGGPPPEHLYKKEKFERWFVGYQKECLGYGREEWRDVAPLY</sequence>
<dbReference type="AlphaFoldDB" id="A0A2V5JFP9"/>
<reference evidence="2 3" key="1">
    <citation type="submission" date="2018-02" db="EMBL/GenBank/DDBJ databases">
        <title>The genomes of Aspergillus section Nigri reveals drivers in fungal speciation.</title>
        <authorList>
            <consortium name="DOE Joint Genome Institute"/>
            <person name="Vesth T.C."/>
            <person name="Nybo J."/>
            <person name="Theobald S."/>
            <person name="Brandl J."/>
            <person name="Frisvad J.C."/>
            <person name="Nielsen K.F."/>
            <person name="Lyhne E.K."/>
            <person name="Kogle M.E."/>
            <person name="Kuo A."/>
            <person name="Riley R."/>
            <person name="Clum A."/>
            <person name="Nolan M."/>
            <person name="Lipzen A."/>
            <person name="Salamov A."/>
            <person name="Henrissat B."/>
            <person name="Wiebenga A."/>
            <person name="De vries R.P."/>
            <person name="Grigoriev I.V."/>
            <person name="Mortensen U.H."/>
            <person name="Andersen M.R."/>
            <person name="Baker S.E."/>
        </authorList>
    </citation>
    <scope>NUCLEOTIDE SEQUENCE [LARGE SCALE GENOMIC DNA]</scope>
    <source>
        <strain evidence="2 3">CBS 114.80</strain>
    </source>
</reference>
<evidence type="ECO:0000313" key="2">
    <source>
        <dbReference type="EMBL" id="PYI34986.1"/>
    </source>
</evidence>
<protein>
    <recommendedName>
        <fullName evidence="4">Ectomycorrhiza-upregulated zf-mynd domain-containing protein</fullName>
    </recommendedName>
</protein>
<gene>
    <name evidence="2" type="ORF">BP00DRAFT_422582</name>
</gene>
<name>A0A2V5JFP9_9EURO</name>